<evidence type="ECO:0000256" key="1">
    <source>
        <dbReference type="SAM" id="MobiDB-lite"/>
    </source>
</evidence>
<reference evidence="3" key="1">
    <citation type="submission" date="2022-03" db="EMBL/GenBank/DDBJ databases">
        <authorList>
            <person name="Legras J.-L."/>
            <person name="Devillers H."/>
            <person name="Grondin C."/>
        </authorList>
    </citation>
    <scope>NUCLEOTIDE SEQUENCE</scope>
    <source>
        <strain evidence="3">CLIB 1423</strain>
    </source>
</reference>
<dbReference type="OrthoDB" id="4087970at2759"/>
<proteinExistence type="predicted"/>
<dbReference type="InterPro" id="IPR019434">
    <property type="entry name" value="DUF2423"/>
</dbReference>
<dbReference type="PANTHER" id="PTHR28219:SF1">
    <property type="entry name" value="UPF0642 PROTEIN YBL028C"/>
    <property type="match status" value="1"/>
</dbReference>
<feature type="compositionally biased region" description="Polar residues" evidence="1">
    <location>
        <begin position="79"/>
        <end position="91"/>
    </location>
</feature>
<evidence type="ECO:0000259" key="2">
    <source>
        <dbReference type="Pfam" id="PF10338"/>
    </source>
</evidence>
<gene>
    <name evidence="3" type="ORF">CLIB1423_03S05072</name>
</gene>
<feature type="compositionally biased region" description="Basic and acidic residues" evidence="1">
    <location>
        <begin position="37"/>
        <end position="54"/>
    </location>
</feature>
<protein>
    <submittedName>
        <fullName evidence="3">UPF0642 protein</fullName>
    </submittedName>
</protein>
<sequence length="106" mass="12379">MGKSIRSKSKLRAKTVKRNGEFQKFVDGRNDRIAAKLAEKTKKQDDEKRAKKAEEGEDIEEVKEDKEMQVDGENKKKVSTSGWRESRTQIYKQRKIKGKKSKTMKF</sequence>
<feature type="region of interest" description="Disordered" evidence="1">
    <location>
        <begin position="37"/>
        <end position="106"/>
    </location>
</feature>
<name>A0A9P0QMQ2_9ASCO</name>
<evidence type="ECO:0000313" key="3">
    <source>
        <dbReference type="EMBL" id="CAH2351383.1"/>
    </source>
</evidence>
<feature type="compositionally biased region" description="Basic and acidic residues" evidence="1">
    <location>
        <begin position="63"/>
        <end position="76"/>
    </location>
</feature>
<accession>A0A9P0QMQ2</accession>
<organism evidence="3 4">
    <name type="scientific">[Candida] railenensis</name>
    <dbReference type="NCBI Taxonomy" id="45579"/>
    <lineage>
        <taxon>Eukaryota</taxon>
        <taxon>Fungi</taxon>
        <taxon>Dikarya</taxon>
        <taxon>Ascomycota</taxon>
        <taxon>Saccharomycotina</taxon>
        <taxon>Pichiomycetes</taxon>
        <taxon>Debaryomycetaceae</taxon>
        <taxon>Kurtzmaniella</taxon>
    </lineage>
</organism>
<dbReference type="GO" id="GO:0030687">
    <property type="term" value="C:preribosome, large subunit precursor"/>
    <property type="evidence" value="ECO:0007669"/>
    <property type="project" value="TreeGrafter"/>
</dbReference>
<keyword evidence="4" id="KW-1185">Reference proteome</keyword>
<dbReference type="Pfam" id="PF10338">
    <property type="entry name" value="YBL028C_N"/>
    <property type="match status" value="1"/>
</dbReference>
<feature type="compositionally biased region" description="Basic residues" evidence="1">
    <location>
        <begin position="92"/>
        <end position="106"/>
    </location>
</feature>
<comment type="caution">
    <text evidence="3">The sequence shown here is derived from an EMBL/GenBank/DDBJ whole genome shotgun (WGS) entry which is preliminary data.</text>
</comment>
<dbReference type="EMBL" id="CAKXYY010000003">
    <property type="protein sequence ID" value="CAH2351383.1"/>
    <property type="molecule type" value="Genomic_DNA"/>
</dbReference>
<dbReference type="PANTHER" id="PTHR28219">
    <property type="entry name" value="UPF0642 PROTEIN YBL028C"/>
    <property type="match status" value="1"/>
</dbReference>
<feature type="domain" description="DUF2423" evidence="2">
    <location>
        <begin position="1"/>
        <end position="44"/>
    </location>
</feature>
<dbReference type="Proteomes" id="UP000837801">
    <property type="component" value="Unassembled WGS sequence"/>
</dbReference>
<dbReference type="AlphaFoldDB" id="A0A9P0QMQ2"/>
<evidence type="ECO:0000313" key="4">
    <source>
        <dbReference type="Proteomes" id="UP000837801"/>
    </source>
</evidence>